<organism evidence="2 3">
    <name type="scientific">Methyloversatilis universalis (strain ATCC BAA-1314 / DSM 25237 / JCM 13912 / CCUG 52030 / FAM5)</name>
    <dbReference type="NCBI Taxonomy" id="1000565"/>
    <lineage>
        <taxon>Bacteria</taxon>
        <taxon>Pseudomonadati</taxon>
        <taxon>Pseudomonadota</taxon>
        <taxon>Betaproteobacteria</taxon>
        <taxon>Nitrosomonadales</taxon>
        <taxon>Sterolibacteriaceae</taxon>
        <taxon>Methyloversatilis</taxon>
    </lineage>
</organism>
<feature type="domain" description="MOSC" evidence="1">
    <location>
        <begin position="105"/>
        <end position="268"/>
    </location>
</feature>
<dbReference type="InterPro" id="IPR005302">
    <property type="entry name" value="MoCF_Sase_C"/>
</dbReference>
<dbReference type="Pfam" id="PF03473">
    <property type="entry name" value="MOSC"/>
    <property type="match status" value="1"/>
</dbReference>
<dbReference type="GO" id="GO:0030170">
    <property type="term" value="F:pyridoxal phosphate binding"/>
    <property type="evidence" value="ECO:0007669"/>
    <property type="project" value="InterPro"/>
</dbReference>
<dbReference type="AlphaFoldDB" id="F5RG62"/>
<name>F5RG62_METUF</name>
<gene>
    <name evidence="2" type="ORF">METUNv1_03457</name>
</gene>
<dbReference type="InterPro" id="IPR011037">
    <property type="entry name" value="Pyrv_Knase-like_insert_dom_sf"/>
</dbReference>
<comment type="caution">
    <text evidence="2">The sequence shown here is derived from an EMBL/GenBank/DDBJ whole genome shotgun (WGS) entry which is preliminary data.</text>
</comment>
<accession>F5RG62</accession>
<evidence type="ECO:0000259" key="1">
    <source>
        <dbReference type="PROSITE" id="PS51340"/>
    </source>
</evidence>
<keyword evidence="3" id="KW-1185">Reference proteome</keyword>
<dbReference type="Gene3D" id="2.40.33.20">
    <property type="entry name" value="PK beta-barrel domain-like"/>
    <property type="match status" value="1"/>
</dbReference>
<dbReference type="Proteomes" id="UP000005019">
    <property type="component" value="Unassembled WGS sequence"/>
</dbReference>
<dbReference type="PROSITE" id="PS51340">
    <property type="entry name" value="MOSC"/>
    <property type="match status" value="1"/>
</dbReference>
<reference evidence="2 3" key="1">
    <citation type="journal article" date="2011" name="J. Bacteriol.">
        <title>Genome sequence of Methyloversatilis universalis FAM5T, a methylotrophic representative of the order Rhodocyclales.</title>
        <authorList>
            <person name="Kittichotirat W."/>
            <person name="Good N.M."/>
            <person name="Hall R."/>
            <person name="Bringel F."/>
            <person name="Lajus A."/>
            <person name="Medigue C."/>
            <person name="Smalley N.E."/>
            <person name="Beck D."/>
            <person name="Bumgarner R."/>
            <person name="Vuilleumier S."/>
            <person name="Kalyuzhnaya M.G."/>
        </authorList>
    </citation>
    <scope>NUCLEOTIDE SEQUENCE [LARGE SCALE GENOMIC DNA]</scope>
    <source>
        <strain evidence="3">ATCC BAA-1314 / JCM 13912 / FAM5</strain>
    </source>
</reference>
<evidence type="ECO:0000313" key="2">
    <source>
        <dbReference type="EMBL" id="EGK70550.1"/>
    </source>
</evidence>
<dbReference type="SUPFAM" id="SSF50800">
    <property type="entry name" value="PK beta-barrel domain-like"/>
    <property type="match status" value="1"/>
</dbReference>
<protein>
    <submittedName>
        <fullName evidence="2">MOSC domain containing protein</fullName>
    </submittedName>
</protein>
<dbReference type="eggNOG" id="COG3217">
    <property type="taxonomic scope" value="Bacteria"/>
</dbReference>
<dbReference type="GO" id="GO:0003824">
    <property type="term" value="F:catalytic activity"/>
    <property type="evidence" value="ECO:0007669"/>
    <property type="project" value="InterPro"/>
</dbReference>
<dbReference type="GO" id="GO:0030151">
    <property type="term" value="F:molybdenum ion binding"/>
    <property type="evidence" value="ECO:0007669"/>
    <property type="project" value="InterPro"/>
</dbReference>
<evidence type="ECO:0000313" key="3">
    <source>
        <dbReference type="Proteomes" id="UP000005019"/>
    </source>
</evidence>
<dbReference type="Pfam" id="PF03476">
    <property type="entry name" value="MOSC_N"/>
    <property type="match status" value="1"/>
</dbReference>
<proteinExistence type="predicted"/>
<sequence>MRGPDLLIRTAMITLRQLYRYPLKGLSAEPLDRVTLRAGEGLPLDRMYALTNGSWDFDAGRYQPRPKTDFIALMDHPALAALTTHVDEDGRRLTVRTPDGGALDIDLDDAAACDRFAGFVARHLGARFEAPPAFVAGEGFRFTDVSVLSHSMMNAVSLINLATVRRMSEEWGVDIDPMRFRANLYIDGAEPWSEAGWLDRELSIGEVKLRAVMRTPRCAATGVNPLSAQRDMTIPATMMERYGHRDLGIYLEVVGDGVLRVGDTLDLAG</sequence>
<dbReference type="InterPro" id="IPR005303">
    <property type="entry name" value="MOCOS_middle"/>
</dbReference>
<dbReference type="EMBL" id="AFHG01000057">
    <property type="protein sequence ID" value="EGK70550.1"/>
    <property type="molecule type" value="Genomic_DNA"/>
</dbReference>
<dbReference type="STRING" id="1000565.METUNv1_03457"/>